<feature type="region of interest" description="Disordered" evidence="1">
    <location>
        <begin position="55"/>
        <end position="102"/>
    </location>
</feature>
<evidence type="ECO:0000256" key="1">
    <source>
        <dbReference type="SAM" id="MobiDB-lite"/>
    </source>
</evidence>
<feature type="compositionally biased region" description="Acidic residues" evidence="1">
    <location>
        <begin position="58"/>
        <end position="86"/>
    </location>
</feature>
<dbReference type="PANTHER" id="PTHR48186:SF1">
    <property type="entry name" value="TPX2 C-TERMINAL DOMAIN-CONTAINING PROTEIN"/>
    <property type="match status" value="1"/>
</dbReference>
<dbReference type="EMBL" id="AYRZ02000001">
    <property type="protein sequence ID" value="PHT93566.1"/>
    <property type="molecule type" value="Genomic_DNA"/>
</dbReference>
<evidence type="ECO:0000313" key="2">
    <source>
        <dbReference type="EMBL" id="PHT93566.1"/>
    </source>
</evidence>
<dbReference type="Gramene" id="PHT93566">
    <property type="protein sequence ID" value="PHT93566"/>
    <property type="gene ID" value="T459_01448"/>
</dbReference>
<dbReference type="PANTHER" id="PTHR48186">
    <property type="entry name" value="NB-ARC DOMAIN-CONTAINING PROTEIN"/>
    <property type="match status" value="1"/>
</dbReference>
<organism evidence="2 3">
    <name type="scientific">Capsicum annuum</name>
    <name type="common">Capsicum pepper</name>
    <dbReference type="NCBI Taxonomy" id="4072"/>
    <lineage>
        <taxon>Eukaryota</taxon>
        <taxon>Viridiplantae</taxon>
        <taxon>Streptophyta</taxon>
        <taxon>Embryophyta</taxon>
        <taxon>Tracheophyta</taxon>
        <taxon>Spermatophyta</taxon>
        <taxon>Magnoliopsida</taxon>
        <taxon>eudicotyledons</taxon>
        <taxon>Gunneridae</taxon>
        <taxon>Pentapetalae</taxon>
        <taxon>asterids</taxon>
        <taxon>lamiids</taxon>
        <taxon>Solanales</taxon>
        <taxon>Solanaceae</taxon>
        <taxon>Solanoideae</taxon>
        <taxon>Capsiceae</taxon>
        <taxon>Capsicum</taxon>
    </lineage>
</organism>
<name>A0A2G3AH40_CAPAN</name>
<dbReference type="OMA" id="MESDHHT"/>
<dbReference type="Proteomes" id="UP000222542">
    <property type="component" value="Unassembled WGS sequence"/>
</dbReference>
<accession>A0A2G3AH40</accession>
<feature type="region of interest" description="Disordered" evidence="1">
    <location>
        <begin position="151"/>
        <end position="172"/>
    </location>
</feature>
<dbReference type="AlphaFoldDB" id="A0A2G3AH40"/>
<evidence type="ECO:0000313" key="3">
    <source>
        <dbReference type="Proteomes" id="UP000222542"/>
    </source>
</evidence>
<gene>
    <name evidence="2" type="ORF">T459_01448</name>
</gene>
<reference evidence="2 3" key="1">
    <citation type="journal article" date="2014" name="Nat. Genet.">
        <title>Genome sequence of the hot pepper provides insights into the evolution of pungency in Capsicum species.</title>
        <authorList>
            <person name="Kim S."/>
            <person name="Park M."/>
            <person name="Yeom S.I."/>
            <person name="Kim Y.M."/>
            <person name="Lee J.M."/>
            <person name="Lee H.A."/>
            <person name="Seo E."/>
            <person name="Choi J."/>
            <person name="Cheong K."/>
            <person name="Kim K.T."/>
            <person name="Jung K."/>
            <person name="Lee G.W."/>
            <person name="Oh S.K."/>
            <person name="Bae C."/>
            <person name="Kim S.B."/>
            <person name="Lee H.Y."/>
            <person name="Kim S.Y."/>
            <person name="Kim M.S."/>
            <person name="Kang B.C."/>
            <person name="Jo Y.D."/>
            <person name="Yang H.B."/>
            <person name="Jeong H.J."/>
            <person name="Kang W.H."/>
            <person name="Kwon J.K."/>
            <person name="Shin C."/>
            <person name="Lim J.Y."/>
            <person name="Park J.H."/>
            <person name="Huh J.H."/>
            <person name="Kim J.S."/>
            <person name="Kim B.D."/>
            <person name="Cohen O."/>
            <person name="Paran I."/>
            <person name="Suh M.C."/>
            <person name="Lee S.B."/>
            <person name="Kim Y.K."/>
            <person name="Shin Y."/>
            <person name="Noh S.J."/>
            <person name="Park J."/>
            <person name="Seo Y.S."/>
            <person name="Kwon S.Y."/>
            <person name="Kim H.A."/>
            <person name="Park J.M."/>
            <person name="Kim H.J."/>
            <person name="Choi S.B."/>
            <person name="Bosland P.W."/>
            <person name="Reeves G."/>
            <person name="Jo S.H."/>
            <person name="Lee B.W."/>
            <person name="Cho H.T."/>
            <person name="Choi H.S."/>
            <person name="Lee M.S."/>
            <person name="Yu Y."/>
            <person name="Do Choi Y."/>
            <person name="Park B.S."/>
            <person name="van Deynze A."/>
            <person name="Ashrafi H."/>
            <person name="Hill T."/>
            <person name="Kim W.T."/>
            <person name="Pai H.S."/>
            <person name="Ahn H.K."/>
            <person name="Yeam I."/>
            <person name="Giovannoni J.J."/>
            <person name="Rose J.K."/>
            <person name="Sorensen I."/>
            <person name="Lee S.J."/>
            <person name="Kim R.W."/>
            <person name="Choi I.Y."/>
            <person name="Choi B.S."/>
            <person name="Lim J.S."/>
            <person name="Lee Y.H."/>
            <person name="Choi D."/>
        </authorList>
    </citation>
    <scope>NUCLEOTIDE SEQUENCE [LARGE SCALE GENOMIC DNA]</scope>
    <source>
        <strain evidence="3">cv. CM334</strain>
    </source>
</reference>
<sequence length="332" mass="38301">MDIEAIFLTSFSIEKKPTDIFNLIERAIVVAKFKYPSQLEKRKNRIIKMMLNPSRFDCDDDEEEEEDEANSLDEEESVGDEDESTTVEEKEKGKQIAAPTNRKPTLKIKLTIKKSVHVAPLEKHNSSNAMELKESSETDLVEKQLDAEKEGTRQEFHMGSRKKDTTRMATQVAPPRPKLLSDLSFEKQLDGDKKQNHKGFKKMDSLTENKIEEQKVGTSGLGLGKNMPPPLMKMNNVATKRVQVAPNQKQVICDHSAQKRNNCGSITGPIQKETESISYMKKFESSKRKYEERLTEEREAKRRIVMVDFHRMPKPANGHRAPKRRWWERKRS</sequence>
<proteinExistence type="predicted"/>
<feature type="compositionally biased region" description="Basic and acidic residues" evidence="1">
    <location>
        <begin position="120"/>
        <end position="139"/>
    </location>
</feature>
<reference evidence="2 3" key="2">
    <citation type="journal article" date="2017" name="Genome Biol.">
        <title>New reference genome sequences of hot pepper reveal the massive evolution of plant disease-resistance genes by retroduplication.</title>
        <authorList>
            <person name="Kim S."/>
            <person name="Park J."/>
            <person name="Yeom S.I."/>
            <person name="Kim Y.M."/>
            <person name="Seo E."/>
            <person name="Kim K.T."/>
            <person name="Kim M.S."/>
            <person name="Lee J.M."/>
            <person name="Cheong K."/>
            <person name="Shin H.S."/>
            <person name="Kim S.B."/>
            <person name="Han K."/>
            <person name="Lee J."/>
            <person name="Park M."/>
            <person name="Lee H.A."/>
            <person name="Lee H.Y."/>
            <person name="Lee Y."/>
            <person name="Oh S."/>
            <person name="Lee J.H."/>
            <person name="Choi E."/>
            <person name="Choi E."/>
            <person name="Lee S.E."/>
            <person name="Jeon J."/>
            <person name="Kim H."/>
            <person name="Choi G."/>
            <person name="Song H."/>
            <person name="Lee J."/>
            <person name="Lee S.C."/>
            <person name="Kwon J.K."/>
            <person name="Lee H.Y."/>
            <person name="Koo N."/>
            <person name="Hong Y."/>
            <person name="Kim R.W."/>
            <person name="Kang W.H."/>
            <person name="Huh J.H."/>
            <person name="Kang B.C."/>
            <person name="Yang T.J."/>
            <person name="Lee Y.H."/>
            <person name="Bennetzen J.L."/>
            <person name="Choi D."/>
        </authorList>
    </citation>
    <scope>NUCLEOTIDE SEQUENCE [LARGE SCALE GENOMIC DNA]</scope>
    <source>
        <strain evidence="3">cv. CM334</strain>
    </source>
</reference>
<feature type="compositionally biased region" description="Basic residues" evidence="1">
    <location>
        <begin position="320"/>
        <end position="332"/>
    </location>
</feature>
<protein>
    <submittedName>
        <fullName evidence="2">Uncharacterized protein</fullName>
    </submittedName>
</protein>
<feature type="region of interest" description="Disordered" evidence="1">
    <location>
        <begin position="311"/>
        <end position="332"/>
    </location>
</feature>
<feature type="region of interest" description="Disordered" evidence="1">
    <location>
        <begin position="119"/>
        <end position="139"/>
    </location>
</feature>
<feature type="compositionally biased region" description="Basic and acidic residues" evidence="1">
    <location>
        <begin position="151"/>
        <end position="166"/>
    </location>
</feature>
<keyword evidence="3" id="KW-1185">Reference proteome</keyword>
<comment type="caution">
    <text evidence="2">The sequence shown here is derived from an EMBL/GenBank/DDBJ whole genome shotgun (WGS) entry which is preliminary data.</text>
</comment>